<feature type="compositionally biased region" description="Low complexity" evidence="1">
    <location>
        <begin position="122"/>
        <end position="132"/>
    </location>
</feature>
<dbReference type="KEGG" id="rul:UC8_19760"/>
<feature type="compositionally biased region" description="Pro residues" evidence="1">
    <location>
        <begin position="186"/>
        <end position="202"/>
    </location>
</feature>
<reference evidence="2 3" key="1">
    <citation type="submission" date="2019-08" db="EMBL/GenBank/DDBJ databases">
        <title>Deep-cultivation of Planctomycetes and their phenomic and genomic characterization uncovers novel biology.</title>
        <authorList>
            <person name="Wiegand S."/>
            <person name="Jogler M."/>
            <person name="Boedeker C."/>
            <person name="Pinto D."/>
            <person name="Vollmers J."/>
            <person name="Rivas-Marin E."/>
            <person name="Kohn T."/>
            <person name="Peeters S.H."/>
            <person name="Heuer A."/>
            <person name="Rast P."/>
            <person name="Oberbeckmann S."/>
            <person name="Bunk B."/>
            <person name="Jeske O."/>
            <person name="Meyerdierks A."/>
            <person name="Storesund J.E."/>
            <person name="Kallscheuer N."/>
            <person name="Luecker S."/>
            <person name="Lage O.M."/>
            <person name="Pohl T."/>
            <person name="Merkel B.J."/>
            <person name="Hornburger P."/>
            <person name="Mueller R.-W."/>
            <person name="Bruemmer F."/>
            <person name="Labrenz M."/>
            <person name="Spormann A.M."/>
            <person name="Op den Camp H."/>
            <person name="Overmann J."/>
            <person name="Amann R."/>
            <person name="Jetten M.S.M."/>
            <person name="Mascher T."/>
            <person name="Medema M.H."/>
            <person name="Devos D.P."/>
            <person name="Kaster A.-K."/>
            <person name="Ovreas L."/>
            <person name="Rohde M."/>
            <person name="Galperin M.Y."/>
            <person name="Jogler C."/>
        </authorList>
    </citation>
    <scope>NUCLEOTIDE SEQUENCE [LARGE SCALE GENOMIC DNA]</scope>
    <source>
        <strain evidence="2 3">UC8</strain>
    </source>
</reference>
<proteinExistence type="predicted"/>
<dbReference type="OrthoDB" id="250602at2"/>
<name>A0A5B9R109_9BACT</name>
<evidence type="ECO:0000313" key="2">
    <source>
        <dbReference type="EMBL" id="QEG39973.1"/>
    </source>
</evidence>
<accession>A0A5B9R109</accession>
<dbReference type="PROSITE" id="PS51257">
    <property type="entry name" value="PROKAR_LIPOPROTEIN"/>
    <property type="match status" value="1"/>
</dbReference>
<dbReference type="RefSeq" id="WP_068136455.1">
    <property type="nucleotide sequence ID" value="NZ_CP042914.1"/>
</dbReference>
<dbReference type="Proteomes" id="UP000325286">
    <property type="component" value="Chromosome"/>
</dbReference>
<feature type="compositionally biased region" description="Basic and acidic residues" evidence="1">
    <location>
        <begin position="142"/>
        <end position="166"/>
    </location>
</feature>
<gene>
    <name evidence="2" type="ORF">UC8_19760</name>
</gene>
<evidence type="ECO:0000313" key="3">
    <source>
        <dbReference type="Proteomes" id="UP000325286"/>
    </source>
</evidence>
<protein>
    <submittedName>
        <fullName evidence="2">Uncharacterized protein</fullName>
    </submittedName>
</protein>
<dbReference type="AlphaFoldDB" id="A0A5B9R109"/>
<feature type="region of interest" description="Disordered" evidence="1">
    <location>
        <begin position="81"/>
        <end position="202"/>
    </location>
</feature>
<organism evidence="2 3">
    <name type="scientific">Roseimaritima ulvae</name>
    <dbReference type="NCBI Taxonomy" id="980254"/>
    <lineage>
        <taxon>Bacteria</taxon>
        <taxon>Pseudomonadati</taxon>
        <taxon>Planctomycetota</taxon>
        <taxon>Planctomycetia</taxon>
        <taxon>Pirellulales</taxon>
        <taxon>Pirellulaceae</taxon>
        <taxon>Roseimaritima</taxon>
    </lineage>
</organism>
<evidence type="ECO:0000256" key="1">
    <source>
        <dbReference type="SAM" id="MobiDB-lite"/>
    </source>
</evidence>
<feature type="compositionally biased region" description="Acidic residues" evidence="1">
    <location>
        <begin position="173"/>
        <end position="182"/>
    </location>
</feature>
<keyword evidence="3" id="KW-1185">Reference proteome</keyword>
<sequence>MPFRTLSAFVPRPGGVRTVWLLAAAWSCIVLAGCRSRPHQDLYVDQMASEVRVLEDQLYEADYENKVLRSKLQRAVENCDPDQARGIQPTPDPQTDWGVADVLPSEPRDQRSPSDSSDDLPDSAAGTPGATLLPPPGGLPGDDPRDLEDRRIETPADPRVRPRESDLIPPDLDSLELPDIDMGDIVPPPGPNEPPEPPLGRIPMPDLNPPALPEPAGLTINPTFSGGHNFDSDPAIDGVYLVVQFVDDKGKIVDLSDVDIDAELAVELVDPDAEPSEKTIGTWKFSAAEIAAMRRNSVQDGIHVAIRWTDTSPTGDRVMAKVRVFNEDTSLDGQSEVKLVGKGQIAGWVPRAGDRPPKQR</sequence>
<dbReference type="EMBL" id="CP042914">
    <property type="protein sequence ID" value="QEG39973.1"/>
    <property type="molecule type" value="Genomic_DNA"/>
</dbReference>